<dbReference type="GO" id="GO:0032784">
    <property type="term" value="P:regulation of DNA-templated transcription elongation"/>
    <property type="evidence" value="ECO:0007669"/>
    <property type="project" value="InterPro"/>
</dbReference>
<name>A0A2I8EN22_9BURK</name>
<dbReference type="OrthoDB" id="192847at2"/>
<evidence type="ECO:0000313" key="3">
    <source>
        <dbReference type="Proteomes" id="UP000243502"/>
    </source>
</evidence>
<dbReference type="InterPro" id="IPR036953">
    <property type="entry name" value="GreA/GreB_C_sf"/>
</dbReference>
<feature type="domain" description="Transcription elongation factor GreA/GreB C-terminal" evidence="1">
    <location>
        <begin position="77"/>
        <end position="151"/>
    </location>
</feature>
<dbReference type="SUPFAM" id="SSF54534">
    <property type="entry name" value="FKBP-like"/>
    <property type="match status" value="1"/>
</dbReference>
<organism evidence="2 3">
    <name type="scientific">Paraburkholderia terrae</name>
    <dbReference type="NCBI Taxonomy" id="311230"/>
    <lineage>
        <taxon>Bacteria</taxon>
        <taxon>Pseudomonadati</taxon>
        <taxon>Pseudomonadota</taxon>
        <taxon>Betaproteobacteria</taxon>
        <taxon>Burkholderiales</taxon>
        <taxon>Burkholderiaceae</taxon>
        <taxon>Paraburkholderia</taxon>
    </lineage>
</organism>
<protein>
    <recommendedName>
        <fullName evidence="1">Transcription elongation factor GreA/GreB C-terminal domain-containing protein</fullName>
    </recommendedName>
</protein>
<reference evidence="2 3" key="1">
    <citation type="submission" date="2018-01" db="EMBL/GenBank/DDBJ databases">
        <title>Species boundaries and ecological features among Paraburkholderia terrae DSMZ17804T, P. hospita DSMZ17164T and P. caribensis DSMZ13236T.</title>
        <authorList>
            <person name="Pratama A.A."/>
        </authorList>
    </citation>
    <scope>NUCLEOTIDE SEQUENCE [LARGE SCALE GENOMIC DNA]</scope>
    <source>
        <strain evidence="2 3">DSM 17804</strain>
    </source>
</reference>
<proteinExistence type="predicted"/>
<sequence>MLRHLQSLFLPEAIVLFPQTCSLTDMKTPAENERIVSESDLAQLKACINLPTATPQQRAMVETIEATALLVAPDQIPPDVVTMNTMIECAAHDSADTHRWTLVYPDKADYRMGHLSALSPAGISLLGARCGQTVVCRPPSGVQIRYVIKAILLQPESRHFAQ</sequence>
<evidence type="ECO:0000313" key="2">
    <source>
        <dbReference type="EMBL" id="AUT60224.1"/>
    </source>
</evidence>
<accession>A0A2I8EN22</accession>
<dbReference type="Proteomes" id="UP000243502">
    <property type="component" value="Chromosome 1"/>
</dbReference>
<dbReference type="KEGG" id="pter:C2L65_11880"/>
<dbReference type="InterPro" id="IPR001437">
    <property type="entry name" value="Tscrpt_elong_fac_GreA/B_C"/>
</dbReference>
<dbReference type="GO" id="GO:0003677">
    <property type="term" value="F:DNA binding"/>
    <property type="evidence" value="ECO:0007669"/>
    <property type="project" value="InterPro"/>
</dbReference>
<gene>
    <name evidence="2" type="ORF">C2L65_11880</name>
</gene>
<dbReference type="Gene3D" id="3.10.50.30">
    <property type="entry name" value="Transcription elongation factor, GreA/GreB, C-terminal domain"/>
    <property type="match status" value="1"/>
</dbReference>
<dbReference type="Pfam" id="PF01272">
    <property type="entry name" value="GreA_GreB"/>
    <property type="match status" value="1"/>
</dbReference>
<dbReference type="EMBL" id="CP026111">
    <property type="protein sequence ID" value="AUT60224.1"/>
    <property type="molecule type" value="Genomic_DNA"/>
</dbReference>
<evidence type="ECO:0000259" key="1">
    <source>
        <dbReference type="Pfam" id="PF01272"/>
    </source>
</evidence>
<dbReference type="AlphaFoldDB" id="A0A2I8EN22"/>